<dbReference type="SUPFAM" id="SSF52283">
    <property type="entry name" value="Formate/glycerate dehydrogenase catalytic domain-like"/>
    <property type="match status" value="1"/>
</dbReference>
<dbReference type="FunFam" id="3.40.50.720:FF:000363">
    <property type="entry name" value="D-isomer specific 2-hydroxyacid dehydrogenase"/>
    <property type="match status" value="1"/>
</dbReference>
<dbReference type="OrthoDB" id="9805416at2"/>
<feature type="domain" description="D-isomer specific 2-hydroxyacid dehydrogenase NAD-binding" evidence="6">
    <location>
        <begin position="104"/>
        <end position="278"/>
    </location>
</feature>
<protein>
    <submittedName>
        <fullName evidence="7">D-2-hydroxyacid dehydrogenase</fullName>
    </submittedName>
</protein>
<dbReference type="AlphaFoldDB" id="A0A556PP52"/>
<dbReference type="Pfam" id="PF02826">
    <property type="entry name" value="2-Hacid_dh_C"/>
    <property type="match status" value="1"/>
</dbReference>
<dbReference type="PANTHER" id="PTHR43333">
    <property type="entry name" value="2-HACID_DH_C DOMAIN-CONTAINING PROTEIN"/>
    <property type="match status" value="1"/>
</dbReference>
<evidence type="ECO:0000313" key="7">
    <source>
        <dbReference type="EMBL" id="TSJ66158.1"/>
    </source>
</evidence>
<dbReference type="SUPFAM" id="SSF51735">
    <property type="entry name" value="NAD(P)-binding Rossmann-fold domains"/>
    <property type="match status" value="1"/>
</dbReference>
<evidence type="ECO:0000256" key="3">
    <source>
        <dbReference type="ARBA" id="ARBA00023027"/>
    </source>
</evidence>
<dbReference type="GO" id="GO:0051287">
    <property type="term" value="F:NAD binding"/>
    <property type="evidence" value="ECO:0007669"/>
    <property type="project" value="InterPro"/>
</dbReference>
<keyword evidence="8" id="KW-1185">Reference proteome</keyword>
<dbReference type="EMBL" id="VMHE01000005">
    <property type="protein sequence ID" value="TSJ66158.1"/>
    <property type="molecule type" value="Genomic_DNA"/>
</dbReference>
<evidence type="ECO:0000259" key="6">
    <source>
        <dbReference type="Pfam" id="PF02826"/>
    </source>
</evidence>
<evidence type="ECO:0000256" key="4">
    <source>
        <dbReference type="RuleBase" id="RU003719"/>
    </source>
</evidence>
<evidence type="ECO:0000256" key="2">
    <source>
        <dbReference type="ARBA" id="ARBA00023002"/>
    </source>
</evidence>
<gene>
    <name evidence="7" type="ORF">FPQ13_04615</name>
</gene>
<sequence>MKVLTTFKTKAVIKEDMEKSFPKVEFLWKESIDEAEPELHEAEVLITYGVDLTEEHIEKANKLKWIMVVSAGVDDMPLEKVAEKGISVTNARGISAGPMGEYAIAMLLQVERKAKELYEKEKAHEWSRAVKMVEISGKTMLIAGTGAIGQEVARLAKAFRMRTIGISKSGRAKENFDETYTIEELNIQLGNADYVINVLPATTETEKVFGTEQFDAMHNEAIFLNMGRGTTVDEKELIDALKQEKIQHAILDVMEEEPLNEQSPLWSLENTTITPHLSGISRHYQPRGFEIFKKNLDAYLKNEEFPLNQIDARKGY</sequence>
<evidence type="ECO:0000256" key="1">
    <source>
        <dbReference type="ARBA" id="ARBA00005854"/>
    </source>
</evidence>
<dbReference type="InterPro" id="IPR036291">
    <property type="entry name" value="NAD(P)-bd_dom_sf"/>
</dbReference>
<comment type="similarity">
    <text evidence="1 4">Belongs to the D-isomer specific 2-hydroxyacid dehydrogenase family.</text>
</comment>
<comment type="caution">
    <text evidence="7">The sequence shown here is derived from an EMBL/GenBank/DDBJ whole genome shotgun (WGS) entry which is preliminary data.</text>
</comment>
<evidence type="ECO:0000259" key="5">
    <source>
        <dbReference type="Pfam" id="PF00389"/>
    </source>
</evidence>
<dbReference type="RefSeq" id="WP_144088157.1">
    <property type="nucleotide sequence ID" value="NZ_VMHE01000005.1"/>
</dbReference>
<proteinExistence type="inferred from homology"/>
<reference evidence="7 8" key="1">
    <citation type="submission" date="2019-07" db="EMBL/GenBank/DDBJ databases">
        <title>Allobacillus sp. nov. SKP isolated from shrimp paste of Euphausiacea.</title>
        <authorList>
            <person name="Kanchanasin P."/>
            <person name="Tanasupawat S."/>
            <person name="Shi W."/>
            <person name="Wu L."/>
            <person name="Ma J."/>
        </authorList>
    </citation>
    <scope>NUCLEOTIDE SEQUENCE [LARGE SCALE GENOMIC DNA]</scope>
    <source>
        <strain evidence="7 8">SKP4-8</strain>
    </source>
</reference>
<keyword evidence="3" id="KW-0520">NAD</keyword>
<accession>A0A556PP52</accession>
<dbReference type="Gene3D" id="3.40.50.720">
    <property type="entry name" value="NAD(P)-binding Rossmann-like Domain"/>
    <property type="match status" value="2"/>
</dbReference>
<name>A0A556PP52_9BACI</name>
<keyword evidence="2 4" id="KW-0560">Oxidoreductase</keyword>
<feature type="domain" description="D-isomer specific 2-hydroxyacid dehydrogenase catalytic" evidence="5">
    <location>
        <begin position="17"/>
        <end position="304"/>
    </location>
</feature>
<evidence type="ECO:0000313" key="8">
    <source>
        <dbReference type="Proteomes" id="UP000316425"/>
    </source>
</evidence>
<dbReference type="GO" id="GO:0016616">
    <property type="term" value="F:oxidoreductase activity, acting on the CH-OH group of donors, NAD or NADP as acceptor"/>
    <property type="evidence" value="ECO:0007669"/>
    <property type="project" value="InterPro"/>
</dbReference>
<dbReference type="PANTHER" id="PTHR43333:SF1">
    <property type="entry name" value="D-ISOMER SPECIFIC 2-HYDROXYACID DEHYDROGENASE NAD-BINDING DOMAIN-CONTAINING PROTEIN"/>
    <property type="match status" value="1"/>
</dbReference>
<dbReference type="Pfam" id="PF00389">
    <property type="entry name" value="2-Hacid_dh"/>
    <property type="match status" value="1"/>
</dbReference>
<organism evidence="7 8">
    <name type="scientific">Allobacillus salarius</name>
    <dbReference type="NCBI Taxonomy" id="1955272"/>
    <lineage>
        <taxon>Bacteria</taxon>
        <taxon>Bacillati</taxon>
        <taxon>Bacillota</taxon>
        <taxon>Bacilli</taxon>
        <taxon>Bacillales</taxon>
        <taxon>Bacillaceae</taxon>
        <taxon>Allobacillus</taxon>
    </lineage>
</organism>
<dbReference type="InterPro" id="IPR006139">
    <property type="entry name" value="D-isomer_2_OHA_DH_cat_dom"/>
</dbReference>
<dbReference type="InterPro" id="IPR006140">
    <property type="entry name" value="D-isomer_DH_NAD-bd"/>
</dbReference>
<dbReference type="CDD" id="cd05300">
    <property type="entry name" value="2-Hacid_dh_1"/>
    <property type="match status" value="1"/>
</dbReference>
<dbReference type="Proteomes" id="UP000316425">
    <property type="component" value="Unassembled WGS sequence"/>
</dbReference>